<dbReference type="Proteomes" id="UP000807769">
    <property type="component" value="Unassembled WGS sequence"/>
</dbReference>
<evidence type="ECO:0000313" key="1">
    <source>
        <dbReference type="EMBL" id="KAG1811179.1"/>
    </source>
</evidence>
<protein>
    <submittedName>
        <fullName evidence="1">Uncharacterized protein</fullName>
    </submittedName>
</protein>
<organism evidence="1 2">
    <name type="scientific">Suillus subaureus</name>
    <dbReference type="NCBI Taxonomy" id="48587"/>
    <lineage>
        <taxon>Eukaryota</taxon>
        <taxon>Fungi</taxon>
        <taxon>Dikarya</taxon>
        <taxon>Basidiomycota</taxon>
        <taxon>Agaricomycotina</taxon>
        <taxon>Agaricomycetes</taxon>
        <taxon>Agaricomycetidae</taxon>
        <taxon>Boletales</taxon>
        <taxon>Suillineae</taxon>
        <taxon>Suillaceae</taxon>
        <taxon>Suillus</taxon>
    </lineage>
</organism>
<dbReference type="EMBL" id="JABBWG010000030">
    <property type="protein sequence ID" value="KAG1811179.1"/>
    <property type="molecule type" value="Genomic_DNA"/>
</dbReference>
<gene>
    <name evidence="1" type="ORF">BJ212DRAFT_1278126</name>
</gene>
<comment type="caution">
    <text evidence="1">The sequence shown here is derived from an EMBL/GenBank/DDBJ whole genome shotgun (WGS) entry which is preliminary data.</text>
</comment>
<feature type="non-terminal residue" evidence="1">
    <location>
        <position position="1"/>
    </location>
</feature>
<dbReference type="AlphaFoldDB" id="A0A9P7E526"/>
<evidence type="ECO:0000313" key="2">
    <source>
        <dbReference type="Proteomes" id="UP000807769"/>
    </source>
</evidence>
<name>A0A9P7E526_9AGAM</name>
<dbReference type="OrthoDB" id="2664589at2759"/>
<accession>A0A9P7E526</accession>
<sequence length="60" mass="6940">INYANFDTAIKEKLVIDLRGWPKDIPFQSPTILSNLNTLLKLHNVLKNGSCHWFCMTTHQ</sequence>
<dbReference type="GeneID" id="64625428"/>
<dbReference type="RefSeq" id="XP_041189839.1">
    <property type="nucleotide sequence ID" value="XM_041331411.1"/>
</dbReference>
<proteinExistence type="predicted"/>
<keyword evidence="2" id="KW-1185">Reference proteome</keyword>
<reference evidence="1" key="1">
    <citation type="journal article" date="2020" name="New Phytol.">
        <title>Comparative genomics reveals dynamic genome evolution in host specialist ectomycorrhizal fungi.</title>
        <authorList>
            <person name="Lofgren L.A."/>
            <person name="Nguyen N.H."/>
            <person name="Vilgalys R."/>
            <person name="Ruytinx J."/>
            <person name="Liao H.L."/>
            <person name="Branco S."/>
            <person name="Kuo A."/>
            <person name="LaButti K."/>
            <person name="Lipzen A."/>
            <person name="Andreopoulos W."/>
            <person name="Pangilinan J."/>
            <person name="Riley R."/>
            <person name="Hundley H."/>
            <person name="Na H."/>
            <person name="Barry K."/>
            <person name="Grigoriev I.V."/>
            <person name="Stajich J.E."/>
            <person name="Kennedy P.G."/>
        </authorList>
    </citation>
    <scope>NUCLEOTIDE SEQUENCE</scope>
    <source>
        <strain evidence="1">MN1</strain>
    </source>
</reference>